<evidence type="ECO:0000313" key="2">
    <source>
        <dbReference type="EMBL" id="CAB3247070.1"/>
    </source>
</evidence>
<protein>
    <recommendedName>
        <fullName evidence="1">Reverse transcriptase domain-containing protein</fullName>
    </recommendedName>
</protein>
<dbReference type="Pfam" id="PF00078">
    <property type="entry name" value="RVT_1"/>
    <property type="match status" value="1"/>
</dbReference>
<name>A0A8S1AKX2_ARCPL</name>
<reference evidence="2 3" key="1">
    <citation type="submission" date="2020-04" db="EMBL/GenBank/DDBJ databases">
        <authorList>
            <person name="Wallbank WR R."/>
            <person name="Pardo Diaz C."/>
            <person name="Kozak K."/>
            <person name="Martin S."/>
            <person name="Jiggins C."/>
            <person name="Moest M."/>
            <person name="Warren A I."/>
            <person name="Byers J.R.P. K."/>
            <person name="Montejo-Kovacevich G."/>
            <person name="Yen C E."/>
        </authorList>
    </citation>
    <scope>NUCLEOTIDE SEQUENCE [LARGE SCALE GENOMIC DNA]</scope>
</reference>
<organism evidence="2 3">
    <name type="scientific">Arctia plantaginis</name>
    <name type="common">Wood tiger moth</name>
    <name type="synonym">Phalaena plantaginis</name>
    <dbReference type="NCBI Taxonomy" id="874455"/>
    <lineage>
        <taxon>Eukaryota</taxon>
        <taxon>Metazoa</taxon>
        <taxon>Ecdysozoa</taxon>
        <taxon>Arthropoda</taxon>
        <taxon>Hexapoda</taxon>
        <taxon>Insecta</taxon>
        <taxon>Pterygota</taxon>
        <taxon>Neoptera</taxon>
        <taxon>Endopterygota</taxon>
        <taxon>Lepidoptera</taxon>
        <taxon>Glossata</taxon>
        <taxon>Ditrysia</taxon>
        <taxon>Noctuoidea</taxon>
        <taxon>Erebidae</taxon>
        <taxon>Arctiinae</taxon>
        <taxon>Arctia</taxon>
    </lineage>
</organism>
<dbReference type="PANTHER" id="PTHR35450:SF2">
    <property type="entry name" value="REVERSE TRANSCRIPTASE DOMAIN-CONTAINING PROTEIN"/>
    <property type="match status" value="1"/>
</dbReference>
<dbReference type="AlphaFoldDB" id="A0A8S1AKX2"/>
<dbReference type="OrthoDB" id="2194416at2759"/>
<evidence type="ECO:0000313" key="3">
    <source>
        <dbReference type="Proteomes" id="UP000494106"/>
    </source>
</evidence>
<feature type="domain" description="Reverse transcriptase" evidence="1">
    <location>
        <begin position="32"/>
        <end position="125"/>
    </location>
</feature>
<sequence>MYWAIGLPRMPADCGKRCTNKDRAGSRFQDDSLSPLWFCLALNPLSTLLEGSRLGYRLQKDDQVISHLLYMDDLKLLTPTKWQLIALLKVTENFSNSIKIEFGLHKCTVTNGKKGVIVESEGTEPSDSIKLRSLSATEAYKYPGISQSLGIPESDMK</sequence>
<dbReference type="Proteomes" id="UP000494106">
    <property type="component" value="Unassembled WGS sequence"/>
</dbReference>
<proteinExistence type="predicted"/>
<keyword evidence="3" id="KW-1185">Reference proteome</keyword>
<evidence type="ECO:0000259" key="1">
    <source>
        <dbReference type="Pfam" id="PF00078"/>
    </source>
</evidence>
<accession>A0A8S1AKX2</accession>
<gene>
    <name evidence="2" type="ORF">APLA_LOCUS11169</name>
</gene>
<dbReference type="InterPro" id="IPR000477">
    <property type="entry name" value="RT_dom"/>
</dbReference>
<dbReference type="EMBL" id="CADEBC010000530">
    <property type="protein sequence ID" value="CAB3247070.1"/>
    <property type="molecule type" value="Genomic_DNA"/>
</dbReference>
<comment type="caution">
    <text evidence="2">The sequence shown here is derived from an EMBL/GenBank/DDBJ whole genome shotgun (WGS) entry which is preliminary data.</text>
</comment>
<dbReference type="PANTHER" id="PTHR35450">
    <property type="entry name" value="REVERSE TRANSCRIPTASE DOMAIN-CONTAINING PROTEIN"/>
    <property type="match status" value="1"/>
</dbReference>